<dbReference type="PANTHER" id="PTHR43649:SF11">
    <property type="entry name" value="ABC TRANSPORTER SUBSTRATE-BINDING PROTEIN YESO-RELATED"/>
    <property type="match status" value="1"/>
</dbReference>
<accession>A0A4R2BI89</accession>
<keyword evidence="2" id="KW-0813">Transport</keyword>
<reference evidence="2 3" key="1">
    <citation type="journal article" date="2015" name="Stand. Genomic Sci.">
        <title>Genomic Encyclopedia of Bacterial and Archaeal Type Strains, Phase III: the genomes of soil and plant-associated and newly described type strains.</title>
        <authorList>
            <person name="Whitman W.B."/>
            <person name="Woyke T."/>
            <person name="Klenk H.P."/>
            <person name="Zhou Y."/>
            <person name="Lilburn T.G."/>
            <person name="Beck B.J."/>
            <person name="De Vos P."/>
            <person name="Vandamme P."/>
            <person name="Eisen J.A."/>
            <person name="Garrity G."/>
            <person name="Hugenholtz P."/>
            <person name="Kyrpides N.C."/>
        </authorList>
    </citation>
    <scope>NUCLEOTIDE SEQUENCE [LARGE SCALE GENOMIC DNA]</scope>
    <source>
        <strain evidence="2 3">CV53</strain>
    </source>
</reference>
<organism evidence="2 3">
    <name type="scientific">Mesobacillus foraminis</name>
    <dbReference type="NCBI Taxonomy" id="279826"/>
    <lineage>
        <taxon>Bacteria</taxon>
        <taxon>Bacillati</taxon>
        <taxon>Bacillota</taxon>
        <taxon>Bacilli</taxon>
        <taxon>Bacillales</taxon>
        <taxon>Bacillaceae</taxon>
        <taxon>Mesobacillus</taxon>
    </lineage>
</organism>
<dbReference type="AlphaFoldDB" id="A0A4R2BI89"/>
<dbReference type="InterPro" id="IPR006059">
    <property type="entry name" value="SBP"/>
</dbReference>
<dbReference type="RefSeq" id="WP_132003007.1">
    <property type="nucleotide sequence ID" value="NZ_JABUHM010000002.1"/>
</dbReference>
<feature type="signal peptide" evidence="1">
    <location>
        <begin position="1"/>
        <end position="21"/>
    </location>
</feature>
<comment type="caution">
    <text evidence="2">The sequence shown here is derived from an EMBL/GenBank/DDBJ whole genome shotgun (WGS) entry which is preliminary data.</text>
</comment>
<gene>
    <name evidence="2" type="ORF">EV146_103139</name>
</gene>
<dbReference type="Proteomes" id="UP000295689">
    <property type="component" value="Unassembled WGS sequence"/>
</dbReference>
<dbReference type="PANTHER" id="PTHR43649">
    <property type="entry name" value="ARABINOSE-BINDING PROTEIN-RELATED"/>
    <property type="match status" value="1"/>
</dbReference>
<keyword evidence="2" id="KW-0762">Sugar transport</keyword>
<feature type="chain" id="PRO_5039576167" evidence="1">
    <location>
        <begin position="22"/>
        <end position="435"/>
    </location>
</feature>
<dbReference type="SUPFAM" id="SSF53850">
    <property type="entry name" value="Periplasmic binding protein-like II"/>
    <property type="match status" value="1"/>
</dbReference>
<dbReference type="EMBL" id="SLVV01000003">
    <property type="protein sequence ID" value="TCN26616.1"/>
    <property type="molecule type" value="Genomic_DNA"/>
</dbReference>
<evidence type="ECO:0000256" key="1">
    <source>
        <dbReference type="SAM" id="SignalP"/>
    </source>
</evidence>
<evidence type="ECO:0000313" key="2">
    <source>
        <dbReference type="EMBL" id="TCN26616.1"/>
    </source>
</evidence>
<protein>
    <submittedName>
        <fullName evidence="2">Multiple sugar transport system substrate-binding protein</fullName>
    </submittedName>
</protein>
<dbReference type="InterPro" id="IPR050490">
    <property type="entry name" value="Bact_solute-bd_prot1"/>
</dbReference>
<sequence length="435" mass="48547">MRKMKYMLASMMLVSSLAACSGNSETSSEPSEGKASKDEKVTLRMAWWGSQPRHDYTLEIIEMYEEKNPNVKIEPEYASWDDYWTKLAPQAASNELPDIIQMDLSYITQYGNNNTLADLEPFLGKEIDTKDLSQDILDGGKVGDKYYGLNAGVNALAYQYDPELLKKIGMDKVPETWTWEDYEEMGNKAAKAGLFIENGPGTAPDVSFNYYLRTLGKRLYSEDGTTLGYEDDKLFIDFFKRYADMVKGKEIQSPDASAQVKGLEDDPVVKQQSIGLIQWSNQFIGIQQAANRPLEMVGLPGPDAEKGLFLKPSMLWSVAESSKNKAEAAKFIDFMTNDIEANKLMLGDRGVPGSPKVQEALLPLLTPEQKQVFNYVAWAGENSTVYNGPDPIGAGEVINLLKNLADQIAFEKLTPKEAAKQFRQQAESILAQNKK</sequence>
<name>A0A4R2BI89_9BACI</name>
<dbReference type="Gene3D" id="3.40.190.10">
    <property type="entry name" value="Periplasmic binding protein-like II"/>
    <property type="match status" value="2"/>
</dbReference>
<keyword evidence="3" id="KW-1185">Reference proteome</keyword>
<dbReference type="Pfam" id="PF13416">
    <property type="entry name" value="SBP_bac_8"/>
    <property type="match status" value="1"/>
</dbReference>
<keyword evidence="1" id="KW-0732">Signal</keyword>
<evidence type="ECO:0000313" key="3">
    <source>
        <dbReference type="Proteomes" id="UP000295689"/>
    </source>
</evidence>
<dbReference type="PROSITE" id="PS51257">
    <property type="entry name" value="PROKAR_LIPOPROTEIN"/>
    <property type="match status" value="1"/>
</dbReference>
<proteinExistence type="predicted"/>